<evidence type="ECO:0000313" key="2">
    <source>
        <dbReference type="EMBL" id="OCA55823.1"/>
    </source>
</evidence>
<accession>A0A1B8YLA5</accession>
<sequence>MTQDEATYQALSGTVINSLIVTGNFVFII</sequence>
<organism evidence="2 3">
    <name type="scientific">Photorhabdus namnaonensis</name>
    <dbReference type="NCBI Taxonomy" id="1851568"/>
    <lineage>
        <taxon>Bacteria</taxon>
        <taxon>Pseudomonadati</taxon>
        <taxon>Pseudomonadota</taxon>
        <taxon>Gammaproteobacteria</taxon>
        <taxon>Enterobacterales</taxon>
        <taxon>Morganellaceae</taxon>
        <taxon>Photorhabdus</taxon>
    </lineage>
</organism>
<keyword evidence="3" id="KW-1185">Reference proteome</keyword>
<name>A0A1B8YLA5_9GAMM</name>
<protein>
    <submittedName>
        <fullName evidence="2">Uncharacterized protein</fullName>
    </submittedName>
</protein>
<dbReference type="EMBL" id="LOIC01000022">
    <property type="protein sequence ID" value="OCA55823.1"/>
    <property type="molecule type" value="Genomic_DNA"/>
</dbReference>
<keyword evidence="1" id="KW-0812">Transmembrane</keyword>
<keyword evidence="1" id="KW-1133">Transmembrane helix</keyword>
<dbReference type="Proteomes" id="UP000092665">
    <property type="component" value="Unassembled WGS sequence"/>
</dbReference>
<evidence type="ECO:0000313" key="3">
    <source>
        <dbReference type="Proteomes" id="UP000092665"/>
    </source>
</evidence>
<proteinExistence type="predicted"/>
<keyword evidence="1" id="KW-0472">Membrane</keyword>
<dbReference type="AlphaFoldDB" id="A0A1B8YLA5"/>
<reference evidence="3" key="1">
    <citation type="submission" date="2015-11" db="EMBL/GenBank/DDBJ databases">
        <authorList>
            <person name="Tobias N.J."/>
            <person name="Mishra B."/>
            <person name="Gupta D.K."/>
            <person name="Thines M."/>
            <person name="Stinear T.P."/>
            <person name="Bode H.B."/>
        </authorList>
    </citation>
    <scope>NUCLEOTIDE SEQUENCE [LARGE SCALE GENOMIC DNA]</scope>
    <source>
        <strain evidence="3">PB45.5</strain>
    </source>
</reference>
<feature type="transmembrane region" description="Helical" evidence="1">
    <location>
        <begin position="6"/>
        <end position="28"/>
    </location>
</feature>
<comment type="caution">
    <text evidence="2">The sequence shown here is derived from an EMBL/GenBank/DDBJ whole genome shotgun (WGS) entry which is preliminary data.</text>
</comment>
<evidence type="ECO:0000256" key="1">
    <source>
        <dbReference type="SAM" id="Phobius"/>
    </source>
</evidence>
<gene>
    <name evidence="2" type="ORF">Phpb_01122</name>
</gene>